<comment type="caution">
    <text evidence="1">The sequence shown here is derived from an EMBL/GenBank/DDBJ whole genome shotgun (WGS) entry which is preliminary data.</text>
</comment>
<evidence type="ECO:0000313" key="1">
    <source>
        <dbReference type="EMBL" id="KAJ6683126.1"/>
    </source>
</evidence>
<evidence type="ECO:0000313" key="2">
    <source>
        <dbReference type="Proteomes" id="UP001151752"/>
    </source>
</evidence>
<dbReference type="AlphaFoldDB" id="A0A9Q0P7K8"/>
<protein>
    <submittedName>
        <fullName evidence="1">Uncharacterized protein</fullName>
    </submittedName>
</protein>
<gene>
    <name evidence="1" type="ORF">OIU74_021226</name>
</gene>
<dbReference type="EMBL" id="JAPFFM010000020">
    <property type="protein sequence ID" value="KAJ6683126.1"/>
    <property type="molecule type" value="Genomic_DNA"/>
</dbReference>
<reference evidence="1" key="1">
    <citation type="submission" date="2022-11" db="EMBL/GenBank/DDBJ databases">
        <authorList>
            <person name="Hyden B.L."/>
            <person name="Feng K."/>
            <person name="Yates T."/>
            <person name="Jawdy S."/>
            <person name="Smart L.B."/>
            <person name="Muchero W."/>
        </authorList>
    </citation>
    <scope>NUCLEOTIDE SEQUENCE</scope>
    <source>
        <tissue evidence="1">Shoot tip</tissue>
    </source>
</reference>
<dbReference type="Proteomes" id="UP001151752">
    <property type="component" value="Chromosome 5"/>
</dbReference>
<sequence>MSPPFPLGRFIRVSLEQALLLPLGLLSLRSVSPLGPPLRRACPLPQAPSPAKALRADFFGSGPWAAHVAKGSPLSLP</sequence>
<name>A0A9Q0P7K8_9ROSI</name>
<keyword evidence="2" id="KW-1185">Reference proteome</keyword>
<reference evidence="1" key="2">
    <citation type="journal article" date="2023" name="Int. J. Mol. Sci.">
        <title>De Novo Assembly and Annotation of 11 Diverse Shrub Willow (Salix) Genomes Reveals Novel Gene Organization in Sex-Linked Regions.</title>
        <authorList>
            <person name="Hyden B."/>
            <person name="Feng K."/>
            <person name="Yates T.B."/>
            <person name="Jawdy S."/>
            <person name="Cereghino C."/>
            <person name="Smart L.B."/>
            <person name="Muchero W."/>
        </authorList>
    </citation>
    <scope>NUCLEOTIDE SEQUENCE</scope>
    <source>
        <tissue evidence="1">Shoot tip</tissue>
    </source>
</reference>
<proteinExistence type="predicted"/>
<accession>A0A9Q0P7K8</accession>
<feature type="non-terminal residue" evidence="1">
    <location>
        <position position="77"/>
    </location>
</feature>
<organism evidence="1 2">
    <name type="scientific">Salix koriyanagi</name>
    <dbReference type="NCBI Taxonomy" id="2511006"/>
    <lineage>
        <taxon>Eukaryota</taxon>
        <taxon>Viridiplantae</taxon>
        <taxon>Streptophyta</taxon>
        <taxon>Embryophyta</taxon>
        <taxon>Tracheophyta</taxon>
        <taxon>Spermatophyta</taxon>
        <taxon>Magnoliopsida</taxon>
        <taxon>eudicotyledons</taxon>
        <taxon>Gunneridae</taxon>
        <taxon>Pentapetalae</taxon>
        <taxon>rosids</taxon>
        <taxon>fabids</taxon>
        <taxon>Malpighiales</taxon>
        <taxon>Salicaceae</taxon>
        <taxon>Saliceae</taxon>
        <taxon>Salix</taxon>
    </lineage>
</organism>